<evidence type="ECO:0000256" key="8">
    <source>
        <dbReference type="ARBA" id="ARBA00023136"/>
    </source>
</evidence>
<keyword evidence="6 10" id="KW-0406">Ion transport</keyword>
<evidence type="ECO:0000256" key="2">
    <source>
        <dbReference type="ARBA" id="ARBA00022448"/>
    </source>
</evidence>
<keyword evidence="9 10" id="KW-0998">Cell outer membrane</keyword>
<keyword evidence="4 10" id="KW-0812">Transmembrane</keyword>
<proteinExistence type="inferred from homology"/>
<keyword evidence="12" id="KW-1185">Reference proteome</keyword>
<dbReference type="RefSeq" id="WP_283739889.1">
    <property type="nucleotide sequence ID" value="NZ_JASJEV010000003.1"/>
</dbReference>
<evidence type="ECO:0000313" key="11">
    <source>
        <dbReference type="EMBL" id="MDJ1157897.1"/>
    </source>
</evidence>
<keyword evidence="3 10" id="KW-1134">Transmembrane beta strand</keyword>
<comment type="domain">
    <text evidence="10">Consists of 16-stranded beta-barrel sheets, with large surface-exposed loops, that form a transmembrane pore at the center of each barrel. The pore is partially ocluded by a peptide loop that folds into the pore lumen.</text>
</comment>
<evidence type="ECO:0000256" key="9">
    <source>
        <dbReference type="ARBA" id="ARBA00023237"/>
    </source>
</evidence>
<keyword evidence="2 10" id="KW-0813">Transport</keyword>
<keyword evidence="8 10" id="KW-0472">Membrane</keyword>
<gene>
    <name evidence="11" type="ORF">QNA08_06580</name>
</gene>
<comment type="caution">
    <text evidence="11">The sequence shown here is derived from an EMBL/GenBank/DDBJ whole genome shotgun (WGS) entry which is preliminary data.</text>
</comment>
<dbReference type="EMBL" id="JASJEV010000003">
    <property type="protein sequence ID" value="MDJ1157897.1"/>
    <property type="molecule type" value="Genomic_DNA"/>
</dbReference>
<dbReference type="InterPro" id="IPR003684">
    <property type="entry name" value="Porin_alphabac"/>
</dbReference>
<keyword evidence="7 10" id="KW-0626">Porin</keyword>
<organism evidence="11 12">
    <name type="scientific">Chelatococcus albus</name>
    <dbReference type="NCBI Taxonomy" id="3047466"/>
    <lineage>
        <taxon>Bacteria</taxon>
        <taxon>Pseudomonadati</taxon>
        <taxon>Pseudomonadota</taxon>
        <taxon>Alphaproteobacteria</taxon>
        <taxon>Hyphomicrobiales</taxon>
        <taxon>Chelatococcaceae</taxon>
        <taxon>Chelatococcus</taxon>
    </lineage>
</organism>
<keyword evidence="5 10" id="KW-0732">Signal</keyword>
<evidence type="ECO:0000256" key="3">
    <source>
        <dbReference type="ARBA" id="ARBA00022452"/>
    </source>
</evidence>
<evidence type="ECO:0000256" key="4">
    <source>
        <dbReference type="ARBA" id="ARBA00022692"/>
    </source>
</evidence>
<comment type="subcellular location">
    <subcellularLocation>
        <location evidence="10">Cell outer membrane</location>
        <topology evidence="10">Multi-pass membrane protein</topology>
    </subcellularLocation>
</comment>
<feature type="signal peptide" evidence="10">
    <location>
        <begin position="1"/>
        <end position="21"/>
    </location>
</feature>
<evidence type="ECO:0000256" key="1">
    <source>
        <dbReference type="ARBA" id="ARBA00009521"/>
    </source>
</evidence>
<evidence type="ECO:0000256" key="5">
    <source>
        <dbReference type="ARBA" id="ARBA00022729"/>
    </source>
</evidence>
<name>A0ABT7AFW4_9HYPH</name>
<evidence type="ECO:0000256" key="10">
    <source>
        <dbReference type="RuleBase" id="RU364005"/>
    </source>
</evidence>
<dbReference type="Pfam" id="PF02530">
    <property type="entry name" value="Porin_2"/>
    <property type="match status" value="1"/>
</dbReference>
<accession>A0ABT7AFW4</accession>
<comment type="function">
    <text evidence="10">Forms passive diffusion pores that allow small molecular weight hydrophilic materials across the outer membrane.</text>
</comment>
<dbReference type="SUPFAM" id="SSF56935">
    <property type="entry name" value="Porins"/>
    <property type="match status" value="1"/>
</dbReference>
<evidence type="ECO:0000256" key="6">
    <source>
        <dbReference type="ARBA" id="ARBA00023065"/>
    </source>
</evidence>
<feature type="chain" id="PRO_5044958689" description="Porin" evidence="10">
    <location>
        <begin position="22"/>
        <end position="404"/>
    </location>
</feature>
<evidence type="ECO:0000256" key="7">
    <source>
        <dbReference type="ARBA" id="ARBA00023114"/>
    </source>
</evidence>
<comment type="similarity">
    <text evidence="1 10">Belongs to the alphaproteobacteria porin family.</text>
</comment>
<dbReference type="Proteomes" id="UP001321492">
    <property type="component" value="Unassembled WGS sequence"/>
</dbReference>
<reference evidence="11 12" key="1">
    <citation type="submission" date="2023-05" db="EMBL/GenBank/DDBJ databases">
        <title>Chelatococcus sp. nov., a moderately thermophilic bacterium isolated from hot spring microbial mat.</title>
        <authorList>
            <person name="Hu C.-J."/>
            <person name="Li W.-J."/>
        </authorList>
    </citation>
    <scope>NUCLEOTIDE SEQUENCE [LARGE SCALE GENOMIC DNA]</scope>
    <source>
        <strain evidence="11 12">SYSU G07232</strain>
    </source>
</reference>
<sequence length="404" mass="43265">MRAAALMWAGLFVWVSGPALAAFERPPRLAVPICAFETADEEEADDTGEDEADSDEDTVGFFRIAPATCLRISGSVDSGLLLSWAGGYGVSSGLGRFLPVTRYDIKATLAVETRQQFESFDLTSLFEVEMLSTGSTTITNAYVEAGPVTAGIATSFFDYWSADSFLFRALASSQSPALLAGEWSPSGTLSVALAMEDPVVRRVVPLGYAGTRAPDVVARLKVEPDWGEVQLSAALRYTRFASLSAATATGWAVQLGATLPVEALGAGDELVLQAAYARNAPGYLGIYTASGVSGFTLPASLLAEAAELTAGWNAAVSYEHHWSKAWRSNIFVTMVDLRLREVPGKPDVTVWRSAANLLWSPVEGLDVGIELGYFRSSFSRRDRAAAAILNADRWTLQASLSRSF</sequence>
<protein>
    <recommendedName>
        <fullName evidence="10">Porin</fullName>
    </recommendedName>
</protein>
<evidence type="ECO:0000313" key="12">
    <source>
        <dbReference type="Proteomes" id="UP001321492"/>
    </source>
</evidence>